<comment type="caution">
    <text evidence="1">The sequence shown here is derived from an EMBL/GenBank/DDBJ whole genome shotgun (WGS) entry which is preliminary data.</text>
</comment>
<evidence type="ECO:0000313" key="1">
    <source>
        <dbReference type="EMBL" id="RCI13461.1"/>
    </source>
</evidence>
<keyword evidence="2" id="KW-1185">Reference proteome</keyword>
<dbReference type="Proteomes" id="UP000253664">
    <property type="component" value="Unassembled WGS sequence"/>
</dbReference>
<dbReference type="AlphaFoldDB" id="A0A367LGC1"/>
<accession>A0A367LGC1</accession>
<reference evidence="1 2" key="1">
    <citation type="journal article" date="2015" name="BMC Genomics">
        <title>Insights from the genome of Ophiocordyceps polyrhachis-furcata to pathogenicity and host specificity in insect fungi.</title>
        <authorList>
            <person name="Wichadakul D."/>
            <person name="Kobmoo N."/>
            <person name="Ingsriswang S."/>
            <person name="Tangphatsornruang S."/>
            <person name="Chantasingh D."/>
            <person name="Luangsa-ard J.J."/>
            <person name="Eurwilaichitr L."/>
        </authorList>
    </citation>
    <scope>NUCLEOTIDE SEQUENCE [LARGE SCALE GENOMIC DNA]</scope>
    <source>
        <strain evidence="1 2">BCC 54312</strain>
    </source>
</reference>
<organism evidence="1 2">
    <name type="scientific">Ophiocordyceps polyrhachis-furcata BCC 54312</name>
    <dbReference type="NCBI Taxonomy" id="1330021"/>
    <lineage>
        <taxon>Eukaryota</taxon>
        <taxon>Fungi</taxon>
        <taxon>Dikarya</taxon>
        <taxon>Ascomycota</taxon>
        <taxon>Pezizomycotina</taxon>
        <taxon>Sordariomycetes</taxon>
        <taxon>Hypocreomycetidae</taxon>
        <taxon>Hypocreales</taxon>
        <taxon>Ophiocordycipitaceae</taxon>
        <taxon>Ophiocordyceps</taxon>
    </lineage>
</organism>
<evidence type="ECO:0000313" key="2">
    <source>
        <dbReference type="Proteomes" id="UP000253664"/>
    </source>
</evidence>
<name>A0A367LGC1_9HYPO</name>
<sequence length="214" mass="23959">MCIIWVSGPSSSCSLIRANASSDLFPMGIVIAARELGKSDFLSVGHDFSMRKNVGKKWVCLLKSVGKVESNKVFCGAVEEEEGGEKLVEMEMMISNQGVDHVIEKKKTNHVIVVFTTIEVGRYDRYWYSASIARADRCNGCLVPRLIGCYDRYRYSAPIAVTIAVTSRFGRYDRYSPTVTQGVVAGLRPNWYNLFQVALQAYFLSVQDEKICVI</sequence>
<protein>
    <submittedName>
        <fullName evidence="1">Uncharacterized protein</fullName>
    </submittedName>
</protein>
<proteinExistence type="predicted"/>
<gene>
    <name evidence="1" type="ORF">L249_5653</name>
</gene>
<dbReference type="EMBL" id="LKCN02000006">
    <property type="protein sequence ID" value="RCI13461.1"/>
    <property type="molecule type" value="Genomic_DNA"/>
</dbReference>